<dbReference type="EMBL" id="CP061813">
    <property type="protein sequence ID" value="QOD60867.1"/>
    <property type="molecule type" value="Genomic_DNA"/>
</dbReference>
<feature type="signal peptide" evidence="3">
    <location>
        <begin position="1"/>
        <end position="18"/>
    </location>
</feature>
<dbReference type="InterPro" id="IPR026444">
    <property type="entry name" value="Secre_tail"/>
</dbReference>
<dbReference type="InterPro" id="IPR017853">
    <property type="entry name" value="GH"/>
</dbReference>
<dbReference type="InterPro" id="IPR014756">
    <property type="entry name" value="Ig_E-set"/>
</dbReference>
<organism evidence="5 6">
    <name type="scientific">Polaribacter haliotis</name>
    <dbReference type="NCBI Taxonomy" id="1888915"/>
    <lineage>
        <taxon>Bacteria</taxon>
        <taxon>Pseudomonadati</taxon>
        <taxon>Bacteroidota</taxon>
        <taxon>Flavobacteriia</taxon>
        <taxon>Flavobacteriales</taxon>
        <taxon>Flavobacteriaceae</taxon>
    </lineage>
</organism>
<name>A0A7L8AFX3_9FLAO</name>
<dbReference type="GO" id="GO:0005975">
    <property type="term" value="P:carbohydrate metabolic process"/>
    <property type="evidence" value="ECO:0007669"/>
    <property type="project" value="InterPro"/>
</dbReference>
<dbReference type="SUPFAM" id="SSF81296">
    <property type="entry name" value="E set domains"/>
    <property type="match status" value="1"/>
</dbReference>
<evidence type="ECO:0000259" key="4">
    <source>
        <dbReference type="SMART" id="SM00642"/>
    </source>
</evidence>
<keyword evidence="2 3" id="KW-0732">Signal</keyword>
<evidence type="ECO:0000313" key="5">
    <source>
        <dbReference type="EMBL" id="QOD60867.1"/>
    </source>
</evidence>
<sequence>MKKIILLFTLMITSIGFGQQVTITPTPFDLTQSITINVDVKSSQSDCNGLKTATKVYLHSGVGDNSNAFGTSVVGNWGADDGVGEMTDTDGDGVWSITFVPKTYYSLTDTQAASVTKIGMVFRNADGSKELKNTGCKDYIFNVGSFQLTLNTPTKTETILNSGETLPISATTSLNANFSLRANGTLVDQKSNLKTYSFSPTVTQNTNYVLEATNNGNSKSVSFKAIVRPTVTEAPVPSGMKDGINLNPTDNTKVTLVFYAPNKDFVHLIGDFNNWTINNTYLLKKDSSKDRFWIELAGLTPKTNYMYQYLIDGNLRVADPYSTVILSEFNDQYINNTTYPDLATYPTGKTNDAVTLLRTGDDPFVWKTTNFTKPKKTDLVIYELLIRDFDALHSFDAVKARLDYLEGLGINAIEFMPLNEFDGNESWGYNPSFHMALDKYYGTKNAFKELVDECHRRGIAVIVDIVYNHASGQNPYYRMYNTDNGGYGGQATANSPFFNATAKHSYSVYNDFNHSKQAVQDYVKRTAQYWLEEYNVDGFRWDLTKGFTQNCSSSDEACTNAYQQDRVDILKEYADYQWEIDANSYVIFEHLGTNNEEKQWVDYRLSEGKGIMLWGNHNGNYSEATMGFHSGGKSDFSWISYKNRGWSVPANVSYMESHDEERLMYKNLQFGNSNGSYSVKNKSTALDRVEMAGAFYFTVPGPKMIWQFGELGYDISINQNGRTGNKPILWNYEAEEDRRDVKNTWSKLIKLKLQYDIFETEDFTLDVGNSNGLKKLKLTNATATGIQNIVVLGNFGTTTQNINPTFQKTGTWYNLLDNNKTVNVSNTNSTISLAPGEYKMYGNMPATLSYEDIVLEKDKIQLFPNPATNQFYLSKEVLNVTIFNITGKLIKNYNNKAIKENNFITSDINKGVYFVRIKNINNNIHVKKLILH</sequence>
<dbReference type="Pfam" id="PF00128">
    <property type="entry name" value="Alpha-amylase"/>
    <property type="match status" value="2"/>
</dbReference>
<dbReference type="PANTHER" id="PTHR43002">
    <property type="entry name" value="GLYCOGEN DEBRANCHING ENZYME"/>
    <property type="match status" value="1"/>
</dbReference>
<evidence type="ECO:0000256" key="1">
    <source>
        <dbReference type="ARBA" id="ARBA00008061"/>
    </source>
</evidence>
<dbReference type="CDD" id="cd11350">
    <property type="entry name" value="AmyAc_4"/>
    <property type="match status" value="1"/>
</dbReference>
<dbReference type="OrthoDB" id="9761875at2"/>
<evidence type="ECO:0000256" key="2">
    <source>
        <dbReference type="ARBA" id="ARBA00022729"/>
    </source>
</evidence>
<dbReference type="InterPro" id="IPR006047">
    <property type="entry name" value="GH13_cat_dom"/>
</dbReference>
<dbReference type="AlphaFoldDB" id="A0A7L8AFX3"/>
<dbReference type="InterPro" id="IPR004193">
    <property type="entry name" value="Glyco_hydro_13_N"/>
</dbReference>
<dbReference type="Proteomes" id="UP000516764">
    <property type="component" value="Chromosome"/>
</dbReference>
<evidence type="ECO:0000256" key="3">
    <source>
        <dbReference type="SAM" id="SignalP"/>
    </source>
</evidence>
<dbReference type="KEGG" id="phal:H9I45_16260"/>
<gene>
    <name evidence="5" type="ORF">H9I45_16260</name>
</gene>
<dbReference type="GO" id="GO:0004553">
    <property type="term" value="F:hydrolase activity, hydrolyzing O-glycosyl compounds"/>
    <property type="evidence" value="ECO:0007669"/>
    <property type="project" value="InterPro"/>
</dbReference>
<keyword evidence="6" id="KW-1185">Reference proteome</keyword>
<feature type="chain" id="PRO_5033044048" evidence="3">
    <location>
        <begin position="19"/>
        <end position="932"/>
    </location>
</feature>
<dbReference type="RefSeq" id="WP_088354076.1">
    <property type="nucleotide sequence ID" value="NZ_CP061813.1"/>
</dbReference>
<dbReference type="SUPFAM" id="SSF51445">
    <property type="entry name" value="(Trans)glycosidases"/>
    <property type="match status" value="1"/>
</dbReference>
<dbReference type="Pfam" id="PF02922">
    <property type="entry name" value="CBM_48"/>
    <property type="match status" value="1"/>
</dbReference>
<dbReference type="InterPro" id="IPR013783">
    <property type="entry name" value="Ig-like_fold"/>
</dbReference>
<dbReference type="NCBIfam" id="TIGR04183">
    <property type="entry name" value="Por_Secre_tail"/>
    <property type="match status" value="1"/>
</dbReference>
<evidence type="ECO:0000313" key="6">
    <source>
        <dbReference type="Proteomes" id="UP000516764"/>
    </source>
</evidence>
<feature type="domain" description="Glycosyl hydrolase family 13 catalytic" evidence="4">
    <location>
        <begin position="383"/>
        <end position="752"/>
    </location>
</feature>
<accession>A0A7L8AFX3</accession>
<reference evidence="5 6" key="1">
    <citation type="journal article" date="2016" name="Int. J. Syst. Evol. Microbiol.">
        <title>Polaribacter haliotis sp. nov., isolated from the gut of abalone Haliotis discus hannai.</title>
        <authorList>
            <person name="Kim Y.O."/>
            <person name="Park I.S."/>
            <person name="Park S."/>
            <person name="Nam B.H."/>
            <person name="Park J.M."/>
            <person name="Kim D.G."/>
            <person name="Yoon J.H."/>
        </authorList>
    </citation>
    <scope>NUCLEOTIDE SEQUENCE [LARGE SCALE GENOMIC DNA]</scope>
    <source>
        <strain evidence="5 6">KCTC 52418</strain>
    </source>
</reference>
<dbReference type="SMART" id="SM00642">
    <property type="entry name" value="Aamy"/>
    <property type="match status" value="1"/>
</dbReference>
<dbReference type="Pfam" id="PF18962">
    <property type="entry name" value="Por_Secre_tail"/>
    <property type="match status" value="1"/>
</dbReference>
<comment type="similarity">
    <text evidence="1">Belongs to the glycosyl hydrolase 13 family.</text>
</comment>
<proteinExistence type="inferred from homology"/>
<dbReference type="Gene3D" id="2.60.40.10">
    <property type="entry name" value="Immunoglobulins"/>
    <property type="match status" value="1"/>
</dbReference>
<dbReference type="Gene3D" id="3.20.20.80">
    <property type="entry name" value="Glycosidases"/>
    <property type="match status" value="1"/>
</dbReference>
<protein>
    <submittedName>
        <fullName evidence="5">T9SS type A sorting domain-containing protein</fullName>
    </submittedName>
</protein>